<evidence type="ECO:0000313" key="7">
    <source>
        <dbReference type="EMBL" id="EKX37773.1"/>
    </source>
</evidence>
<feature type="transmembrane region" description="Helical" evidence="5">
    <location>
        <begin position="95"/>
        <end position="117"/>
    </location>
</feature>
<evidence type="ECO:0000256" key="1">
    <source>
        <dbReference type="ARBA" id="ARBA00004141"/>
    </source>
</evidence>
<dbReference type="Gene3D" id="1.10.287.70">
    <property type="match status" value="1"/>
</dbReference>
<keyword evidence="3 5" id="KW-1133">Transmembrane helix</keyword>
<evidence type="ECO:0000313" key="9">
    <source>
        <dbReference type="Proteomes" id="UP000011087"/>
    </source>
</evidence>
<evidence type="ECO:0000256" key="4">
    <source>
        <dbReference type="ARBA" id="ARBA00023136"/>
    </source>
</evidence>
<reference evidence="8" key="3">
    <citation type="submission" date="2015-06" db="UniProtKB">
        <authorList>
            <consortium name="EnsemblProtists"/>
        </authorList>
    </citation>
    <scope>IDENTIFICATION</scope>
</reference>
<evidence type="ECO:0000256" key="5">
    <source>
        <dbReference type="SAM" id="Phobius"/>
    </source>
</evidence>
<feature type="transmembrane region" description="Helical" evidence="5">
    <location>
        <begin position="25"/>
        <end position="42"/>
    </location>
</feature>
<reference evidence="9" key="2">
    <citation type="submission" date="2012-11" db="EMBL/GenBank/DDBJ databases">
        <authorList>
            <person name="Kuo A."/>
            <person name="Curtis B.A."/>
            <person name="Tanifuji G."/>
            <person name="Burki F."/>
            <person name="Gruber A."/>
            <person name="Irimia M."/>
            <person name="Maruyama S."/>
            <person name="Arias M.C."/>
            <person name="Ball S.G."/>
            <person name="Gile G.H."/>
            <person name="Hirakawa Y."/>
            <person name="Hopkins J.F."/>
            <person name="Rensing S.A."/>
            <person name="Schmutz J."/>
            <person name="Symeonidi A."/>
            <person name="Elias M."/>
            <person name="Eveleigh R.J."/>
            <person name="Herman E.K."/>
            <person name="Klute M.J."/>
            <person name="Nakayama T."/>
            <person name="Obornik M."/>
            <person name="Reyes-Prieto A."/>
            <person name="Armbrust E.V."/>
            <person name="Aves S.J."/>
            <person name="Beiko R.G."/>
            <person name="Coutinho P."/>
            <person name="Dacks J.B."/>
            <person name="Durnford D.G."/>
            <person name="Fast N.M."/>
            <person name="Green B.R."/>
            <person name="Grisdale C."/>
            <person name="Hempe F."/>
            <person name="Henrissat B."/>
            <person name="Hoppner M.P."/>
            <person name="Ishida K.-I."/>
            <person name="Kim E."/>
            <person name="Koreny L."/>
            <person name="Kroth P.G."/>
            <person name="Liu Y."/>
            <person name="Malik S.-B."/>
            <person name="Maier U.G."/>
            <person name="McRose D."/>
            <person name="Mock T."/>
            <person name="Neilson J.A."/>
            <person name="Onodera N.T."/>
            <person name="Poole A.M."/>
            <person name="Pritham E.J."/>
            <person name="Richards T.A."/>
            <person name="Rocap G."/>
            <person name="Roy S.W."/>
            <person name="Sarai C."/>
            <person name="Schaack S."/>
            <person name="Shirato S."/>
            <person name="Slamovits C.H."/>
            <person name="Spencer D.F."/>
            <person name="Suzuki S."/>
            <person name="Worden A.Z."/>
            <person name="Zauner S."/>
            <person name="Barry K."/>
            <person name="Bell C."/>
            <person name="Bharti A.K."/>
            <person name="Crow J.A."/>
            <person name="Grimwood J."/>
            <person name="Kramer R."/>
            <person name="Lindquist E."/>
            <person name="Lucas S."/>
            <person name="Salamov A."/>
            <person name="McFadden G.I."/>
            <person name="Lane C.E."/>
            <person name="Keeling P.J."/>
            <person name="Gray M.W."/>
            <person name="Grigoriev I.V."/>
            <person name="Archibald J.M."/>
        </authorList>
    </citation>
    <scope>NUCLEOTIDE SEQUENCE</scope>
    <source>
        <strain evidence="9">CCMP2712</strain>
    </source>
</reference>
<dbReference type="HOGENOM" id="CLU_1269012_0_0_1"/>
<comment type="subcellular location">
    <subcellularLocation>
        <location evidence="1">Membrane</location>
        <topology evidence="1">Multi-pass membrane protein</topology>
    </subcellularLocation>
</comment>
<evidence type="ECO:0000313" key="8">
    <source>
        <dbReference type="EnsemblProtists" id="EKX37773"/>
    </source>
</evidence>
<dbReference type="PANTHER" id="PTHR10877:SF183">
    <property type="entry name" value="AT14535P-RELATED"/>
    <property type="match status" value="1"/>
</dbReference>
<dbReference type="OMA" id="WINQCLM"/>
<feature type="transmembrane region" description="Helical" evidence="5">
    <location>
        <begin position="63"/>
        <end position="83"/>
    </location>
</feature>
<dbReference type="Pfam" id="PF00520">
    <property type="entry name" value="Ion_trans"/>
    <property type="match status" value="1"/>
</dbReference>
<accession>L1INF2</accession>
<reference evidence="7 9" key="1">
    <citation type="journal article" date="2012" name="Nature">
        <title>Algal genomes reveal evolutionary mosaicism and the fate of nucleomorphs.</title>
        <authorList>
            <consortium name="DOE Joint Genome Institute"/>
            <person name="Curtis B.A."/>
            <person name="Tanifuji G."/>
            <person name="Burki F."/>
            <person name="Gruber A."/>
            <person name="Irimia M."/>
            <person name="Maruyama S."/>
            <person name="Arias M.C."/>
            <person name="Ball S.G."/>
            <person name="Gile G.H."/>
            <person name="Hirakawa Y."/>
            <person name="Hopkins J.F."/>
            <person name="Kuo A."/>
            <person name="Rensing S.A."/>
            <person name="Schmutz J."/>
            <person name="Symeonidi A."/>
            <person name="Elias M."/>
            <person name="Eveleigh R.J."/>
            <person name="Herman E.K."/>
            <person name="Klute M.J."/>
            <person name="Nakayama T."/>
            <person name="Obornik M."/>
            <person name="Reyes-Prieto A."/>
            <person name="Armbrust E.V."/>
            <person name="Aves S.J."/>
            <person name="Beiko R.G."/>
            <person name="Coutinho P."/>
            <person name="Dacks J.B."/>
            <person name="Durnford D.G."/>
            <person name="Fast N.M."/>
            <person name="Green B.R."/>
            <person name="Grisdale C.J."/>
            <person name="Hempel F."/>
            <person name="Henrissat B."/>
            <person name="Hoppner M.P."/>
            <person name="Ishida K."/>
            <person name="Kim E."/>
            <person name="Koreny L."/>
            <person name="Kroth P.G."/>
            <person name="Liu Y."/>
            <person name="Malik S.B."/>
            <person name="Maier U.G."/>
            <person name="McRose D."/>
            <person name="Mock T."/>
            <person name="Neilson J.A."/>
            <person name="Onodera N.T."/>
            <person name="Poole A.M."/>
            <person name="Pritham E.J."/>
            <person name="Richards T.A."/>
            <person name="Rocap G."/>
            <person name="Roy S.W."/>
            <person name="Sarai C."/>
            <person name="Schaack S."/>
            <person name="Shirato S."/>
            <person name="Slamovits C.H."/>
            <person name="Spencer D.F."/>
            <person name="Suzuki S."/>
            <person name="Worden A.Z."/>
            <person name="Zauner S."/>
            <person name="Barry K."/>
            <person name="Bell C."/>
            <person name="Bharti A.K."/>
            <person name="Crow J.A."/>
            <person name="Grimwood J."/>
            <person name="Kramer R."/>
            <person name="Lindquist E."/>
            <person name="Lucas S."/>
            <person name="Salamov A."/>
            <person name="McFadden G.I."/>
            <person name="Lane C.E."/>
            <person name="Keeling P.J."/>
            <person name="Gray M.W."/>
            <person name="Grigoriev I.V."/>
            <person name="Archibald J.M."/>
        </authorList>
    </citation>
    <scope>NUCLEOTIDE SEQUENCE</scope>
    <source>
        <strain evidence="7 9">CCMP2712</strain>
    </source>
</reference>
<dbReference type="GeneID" id="17294557"/>
<protein>
    <recommendedName>
        <fullName evidence="6">Ion transport domain-containing protein</fullName>
    </recommendedName>
</protein>
<sequence length="218" mass="25068">MLKSLDFQERMGLVTRTIARASSDLWHFMLLFLLVLYGYSVVGHMLFGHQYEASRRGMKDMSTTCLTLLIFLLSLDTTQFYASMSHAAPDGAFHIFLWSYLFIAFFILLNVFLAILVDSYAKVKEETEGTTGLVEDLLETVWHGLRQVLRTQQFVSNQMLEQALIRERETLTSKESQRRARCCDLREVEEKTTHVIDDLEDLAEENAVEVLPADGQLM</sequence>
<dbReference type="RefSeq" id="XP_005824753.1">
    <property type="nucleotide sequence ID" value="XM_005824696.1"/>
</dbReference>
<feature type="domain" description="Ion transport" evidence="6">
    <location>
        <begin position="9"/>
        <end position="127"/>
    </location>
</feature>
<dbReference type="EnsemblProtists" id="EKX37773">
    <property type="protein sequence ID" value="EKX37773"/>
    <property type="gene ID" value="GUITHDRAFT_116079"/>
</dbReference>
<dbReference type="InterPro" id="IPR051223">
    <property type="entry name" value="Polycystin"/>
</dbReference>
<organism evidence="7">
    <name type="scientific">Guillardia theta (strain CCMP2712)</name>
    <name type="common">Cryptophyte</name>
    <dbReference type="NCBI Taxonomy" id="905079"/>
    <lineage>
        <taxon>Eukaryota</taxon>
        <taxon>Cryptophyceae</taxon>
        <taxon>Pyrenomonadales</taxon>
        <taxon>Geminigeraceae</taxon>
        <taxon>Guillardia</taxon>
    </lineage>
</organism>
<evidence type="ECO:0000256" key="2">
    <source>
        <dbReference type="ARBA" id="ARBA00022692"/>
    </source>
</evidence>
<dbReference type="AlphaFoldDB" id="L1INF2"/>
<dbReference type="EMBL" id="JH993055">
    <property type="protein sequence ID" value="EKX37773.1"/>
    <property type="molecule type" value="Genomic_DNA"/>
</dbReference>
<dbReference type="GO" id="GO:0005216">
    <property type="term" value="F:monoatomic ion channel activity"/>
    <property type="evidence" value="ECO:0007669"/>
    <property type="project" value="InterPro"/>
</dbReference>
<name>L1INF2_GUITC</name>
<proteinExistence type="predicted"/>
<dbReference type="InterPro" id="IPR005821">
    <property type="entry name" value="Ion_trans_dom"/>
</dbReference>
<dbReference type="Proteomes" id="UP000011087">
    <property type="component" value="Unassembled WGS sequence"/>
</dbReference>
<gene>
    <name evidence="7" type="ORF">GUITHDRAFT_116079</name>
</gene>
<keyword evidence="4 5" id="KW-0472">Membrane</keyword>
<dbReference type="STRING" id="905079.L1INF2"/>
<dbReference type="eggNOG" id="KOG3599">
    <property type="taxonomic scope" value="Eukaryota"/>
</dbReference>
<keyword evidence="2 5" id="KW-0812">Transmembrane</keyword>
<evidence type="ECO:0000259" key="6">
    <source>
        <dbReference type="Pfam" id="PF00520"/>
    </source>
</evidence>
<dbReference type="OrthoDB" id="444119at2759"/>
<keyword evidence="9" id="KW-1185">Reference proteome</keyword>
<dbReference type="PANTHER" id="PTHR10877">
    <property type="entry name" value="POLYCYSTIN FAMILY MEMBER"/>
    <property type="match status" value="1"/>
</dbReference>
<dbReference type="KEGG" id="gtt:GUITHDRAFT_116079"/>
<evidence type="ECO:0000256" key="3">
    <source>
        <dbReference type="ARBA" id="ARBA00022989"/>
    </source>
</evidence>
<dbReference type="GO" id="GO:0016020">
    <property type="term" value="C:membrane"/>
    <property type="evidence" value="ECO:0007669"/>
    <property type="project" value="UniProtKB-SubCell"/>
</dbReference>
<dbReference type="PaxDb" id="55529-EKX37773"/>